<feature type="region of interest" description="Disordered" evidence="1">
    <location>
        <begin position="618"/>
        <end position="656"/>
    </location>
</feature>
<evidence type="ECO:0000259" key="3">
    <source>
        <dbReference type="Pfam" id="PF00135"/>
    </source>
</evidence>
<organism evidence="4">
    <name type="scientific">Noctiluca scintillans</name>
    <name type="common">Sea sparkle</name>
    <name type="synonym">Red tide dinoflagellate</name>
    <dbReference type="NCBI Taxonomy" id="2966"/>
    <lineage>
        <taxon>Eukaryota</taxon>
        <taxon>Sar</taxon>
        <taxon>Alveolata</taxon>
        <taxon>Dinophyceae</taxon>
        <taxon>Noctilucales</taxon>
        <taxon>Noctilucaceae</taxon>
        <taxon>Noctiluca</taxon>
    </lineage>
</organism>
<dbReference type="EMBL" id="HBFQ01013490">
    <property type="protein sequence ID" value="CAD8835031.1"/>
    <property type="molecule type" value="Transcribed_RNA"/>
</dbReference>
<feature type="compositionally biased region" description="Pro residues" evidence="1">
    <location>
        <begin position="626"/>
        <end position="646"/>
    </location>
</feature>
<accession>A0A7S1F0B6</accession>
<evidence type="ECO:0000256" key="1">
    <source>
        <dbReference type="SAM" id="MobiDB-lite"/>
    </source>
</evidence>
<evidence type="ECO:0000256" key="2">
    <source>
        <dbReference type="SAM" id="Phobius"/>
    </source>
</evidence>
<dbReference type="InterPro" id="IPR002018">
    <property type="entry name" value="CarbesteraseB"/>
</dbReference>
<feature type="region of interest" description="Disordered" evidence="1">
    <location>
        <begin position="60"/>
        <end position="101"/>
    </location>
</feature>
<feature type="compositionally biased region" description="Low complexity" evidence="1">
    <location>
        <begin position="647"/>
        <end position="656"/>
    </location>
</feature>
<dbReference type="InterPro" id="IPR029058">
    <property type="entry name" value="AB_hydrolase_fold"/>
</dbReference>
<protein>
    <recommendedName>
        <fullName evidence="3">Carboxylesterase type B domain-containing protein</fullName>
    </recommendedName>
</protein>
<dbReference type="InterPro" id="IPR050309">
    <property type="entry name" value="Type-B_Carboxylest/Lipase"/>
</dbReference>
<evidence type="ECO:0000313" key="4">
    <source>
        <dbReference type="EMBL" id="CAD8835031.1"/>
    </source>
</evidence>
<dbReference type="AlphaFoldDB" id="A0A7S1F0B6"/>
<dbReference type="PANTHER" id="PTHR11559">
    <property type="entry name" value="CARBOXYLESTERASE"/>
    <property type="match status" value="1"/>
</dbReference>
<keyword evidence="2" id="KW-0812">Transmembrane</keyword>
<gene>
    <name evidence="4" type="ORF">NSCI0253_LOCUS9379</name>
</gene>
<dbReference type="PROSITE" id="PS00941">
    <property type="entry name" value="CARBOXYLESTERASE_B_2"/>
    <property type="match status" value="1"/>
</dbReference>
<keyword evidence="2" id="KW-1133">Transmembrane helix</keyword>
<keyword evidence="2" id="KW-0472">Membrane</keyword>
<name>A0A7S1F0B6_NOCSC</name>
<feature type="compositionally biased region" description="Pro residues" evidence="1">
    <location>
        <begin position="64"/>
        <end position="98"/>
    </location>
</feature>
<feature type="transmembrane region" description="Helical" evidence="2">
    <location>
        <begin position="37"/>
        <end position="59"/>
    </location>
</feature>
<dbReference type="Pfam" id="PF00135">
    <property type="entry name" value="COesterase"/>
    <property type="match status" value="2"/>
</dbReference>
<dbReference type="Gene3D" id="3.40.50.1820">
    <property type="entry name" value="alpha/beta hydrolase"/>
    <property type="match status" value="2"/>
</dbReference>
<feature type="domain" description="Carboxylesterase type B" evidence="3">
    <location>
        <begin position="103"/>
        <end position="583"/>
    </location>
</feature>
<sequence>MDDFASEPTPMELEAELVAPLTHQGQRPLQFPWRKHVVTGLAIACMAVVVVIIVCSVAGRNSRPEPPPHPPSPGPGPVPTPVPTAPTPTPPAPSPPSPFTGLLHTPLGDVLGVESGSVASWYGIPYAEPPVRFKPSESKTPWEGTLDASTRAEPCVQTAGDLMGTGSEDCLTVDVHRPLVLDSAGNFVIVYVGGKNFQEDSGQHLCPACLSRAINAIVVTVQYRLGILGFLAHEALASENPRWASTGGMNGFYDVIVALKWVNYNIASWGGDPAGVTIMGESAGASLVAALIVNPLSQGLVSRAIVQSGSVYGPAVNDYDADDANFTTAAFLKSCDVTSPIALRDTPLQTLMLASANFTFMPSLDDHLFRERVDKLWKQGDFAVHELMIGVTTRDGGLVERMFGDTFPDAVVNATIYNETLTSFLPRNVSALDDLYTFYDATSRRFDSNWKVRNVFGLAVAWRDLSLLCPSYDMKYWATKAGVTTYAYLFGSSWSGGPITDEGLFRMPNDMPQGMELPVVFGMGEEMQKNITHFELIEHTFGEKLWEPGLTYWDTFARHGVPFLPHPGQLELWDPVTVEDVQSFMFLVDPHPIWNGEAGALRPPTLSECNFWATHPWRAPHSQQVPPSPPSPPPAEPTVAPSPAPTPALTRSPTLPIYNTISAPTGPIRGVWTSDRRVVSYLAVPYAQPTLGGSRFARAQLAMPWIGVRDATLCGPMCVQTEGEMKGQGEEDCLTLNVYSPMKPTLAGPLPVLFYIHAGRFVQGTACSGPLDPPQGDASTCAACLSSNEDIVVVHAQYRLGVLGFLAHPELASEDPEFPSNGGMNGIYDLVVALRWVQKNIAAFGGDPGTVTVMGSGSGATAAAALAACPLARDLMQRAIVEGGTVYGAAVNDFSQDAAVSTGQALLDNLVLQSVEGLRRQTVDDLIEASEDLRFLPSVDGFVFNSSVESFWRNGSLHVEQMLIGLNTLEDGGVVLETYRDWFPSGEMTEDLFNSTMEGLFNQTGVSLDAFDRMYPKSRFTVAGAHKNLFALVVAWRDMVFFCPSLDMRAWAVAGNVTTYPFFFGSNWAGGEGGPAGDYYLPPSAFEDGQELPAVYGMGVHMDENPSRFKMLNATFGADPSSPPAKYWASFIKQGRPALAGTGWRPWYQQWPPATRGDVRNTAMFITPPKPLFNATPGDMLRAPTREECQFWASHPWKPPSVPAPSGPDLLRHNLLKAKGLDHRA</sequence>
<proteinExistence type="predicted"/>
<reference evidence="4" key="1">
    <citation type="submission" date="2021-01" db="EMBL/GenBank/DDBJ databases">
        <authorList>
            <person name="Corre E."/>
            <person name="Pelletier E."/>
            <person name="Niang G."/>
            <person name="Scheremetjew M."/>
            <person name="Finn R."/>
            <person name="Kale V."/>
            <person name="Holt S."/>
            <person name="Cochrane G."/>
            <person name="Meng A."/>
            <person name="Brown T."/>
            <person name="Cohen L."/>
        </authorList>
    </citation>
    <scope>NUCLEOTIDE SEQUENCE</scope>
</reference>
<feature type="domain" description="Carboxylesterase type B" evidence="3">
    <location>
        <begin position="660"/>
        <end position="1192"/>
    </location>
</feature>
<dbReference type="InterPro" id="IPR019819">
    <property type="entry name" value="Carboxylesterase_B_CS"/>
</dbReference>
<dbReference type="SUPFAM" id="SSF53474">
    <property type="entry name" value="alpha/beta-Hydrolases"/>
    <property type="match status" value="2"/>
</dbReference>